<dbReference type="PROSITE" id="PS51779">
    <property type="entry name" value="POTRA"/>
    <property type="match status" value="1"/>
</dbReference>
<dbReference type="Pfam" id="PF08478">
    <property type="entry name" value="POTRA_1"/>
    <property type="match status" value="1"/>
</dbReference>
<accession>A0AA37MTL9</accession>
<evidence type="ECO:0000313" key="11">
    <source>
        <dbReference type="EMBL" id="GJN63839.1"/>
    </source>
</evidence>
<keyword evidence="2" id="KW-1003">Cell membrane</keyword>
<comment type="subcellular location">
    <subcellularLocation>
        <location evidence="1">Membrane</location>
    </subcellularLocation>
</comment>
<feature type="compositionally biased region" description="Low complexity" evidence="8">
    <location>
        <begin position="98"/>
        <end position="108"/>
    </location>
</feature>
<keyword evidence="4 9" id="KW-0812">Transmembrane</keyword>
<name>A0AA37MTL9_9FIRM</name>
<evidence type="ECO:0000256" key="6">
    <source>
        <dbReference type="ARBA" id="ARBA00023136"/>
    </source>
</evidence>
<evidence type="ECO:0000256" key="5">
    <source>
        <dbReference type="ARBA" id="ARBA00022989"/>
    </source>
</evidence>
<dbReference type="InterPro" id="IPR013685">
    <property type="entry name" value="POTRA_FtsQ_type"/>
</dbReference>
<dbReference type="RefSeq" id="WP_238316091.1">
    <property type="nucleotide sequence ID" value="NZ_BQKV01000020.1"/>
</dbReference>
<gene>
    <name evidence="11" type="ORF">JCM17207_04640</name>
</gene>
<feature type="domain" description="POTRA" evidence="10">
    <location>
        <begin position="155"/>
        <end position="232"/>
    </location>
</feature>
<dbReference type="GO" id="GO:0016020">
    <property type="term" value="C:membrane"/>
    <property type="evidence" value="ECO:0007669"/>
    <property type="project" value="UniProtKB-SubCell"/>
</dbReference>
<dbReference type="InterPro" id="IPR034746">
    <property type="entry name" value="POTRA"/>
</dbReference>
<keyword evidence="6 9" id="KW-0472">Membrane</keyword>
<evidence type="ECO:0000256" key="1">
    <source>
        <dbReference type="ARBA" id="ARBA00004370"/>
    </source>
</evidence>
<evidence type="ECO:0000313" key="12">
    <source>
        <dbReference type="Proteomes" id="UP001055185"/>
    </source>
</evidence>
<feature type="compositionally biased region" description="Polar residues" evidence="8">
    <location>
        <begin position="446"/>
        <end position="468"/>
    </location>
</feature>
<dbReference type="Proteomes" id="UP001055185">
    <property type="component" value="Unassembled WGS sequence"/>
</dbReference>
<dbReference type="AlphaFoldDB" id="A0AA37MTL9"/>
<dbReference type="GO" id="GO:0051301">
    <property type="term" value="P:cell division"/>
    <property type="evidence" value="ECO:0007669"/>
    <property type="project" value="UniProtKB-KW"/>
</dbReference>
<evidence type="ECO:0000256" key="9">
    <source>
        <dbReference type="SAM" id="Phobius"/>
    </source>
</evidence>
<keyword evidence="7" id="KW-0131">Cell cycle</keyword>
<evidence type="ECO:0000256" key="4">
    <source>
        <dbReference type="ARBA" id="ARBA00022692"/>
    </source>
</evidence>
<reference evidence="11" key="1">
    <citation type="journal article" date="2022" name="Int. J. Syst. Evol. Microbiol.">
        <title>Genome-based, phenotypic and chemotaxonomic classification of Faecalibacterium strains: proposal of three novel species Faecalibacterium duncaniae sp. nov., Faecalibacterium hattorii sp. nov. and Faecalibacterium gallinarum sp. nov. .</title>
        <authorList>
            <person name="Sakamoto M."/>
            <person name="Sakurai N."/>
            <person name="Tanno H."/>
            <person name="Iino T."/>
            <person name="Ohkuma M."/>
            <person name="Endo A."/>
        </authorList>
    </citation>
    <scope>NUCLEOTIDE SEQUENCE</scope>
    <source>
        <strain evidence="11">JCM 17207</strain>
    </source>
</reference>
<feature type="compositionally biased region" description="Basic and acidic residues" evidence="8">
    <location>
        <begin position="14"/>
        <end position="24"/>
    </location>
</feature>
<evidence type="ECO:0000256" key="7">
    <source>
        <dbReference type="ARBA" id="ARBA00023306"/>
    </source>
</evidence>
<feature type="region of interest" description="Disordered" evidence="8">
    <location>
        <begin position="406"/>
        <end position="468"/>
    </location>
</feature>
<evidence type="ECO:0000259" key="10">
    <source>
        <dbReference type="PROSITE" id="PS51779"/>
    </source>
</evidence>
<evidence type="ECO:0000256" key="2">
    <source>
        <dbReference type="ARBA" id="ARBA00022475"/>
    </source>
</evidence>
<keyword evidence="5 9" id="KW-1133">Transmembrane helix</keyword>
<organism evidence="11 12">
    <name type="scientific">Faecalibacterium gallinarum</name>
    <dbReference type="NCBI Taxonomy" id="2903556"/>
    <lineage>
        <taxon>Bacteria</taxon>
        <taxon>Bacillati</taxon>
        <taxon>Bacillota</taxon>
        <taxon>Clostridia</taxon>
        <taxon>Eubacteriales</taxon>
        <taxon>Oscillospiraceae</taxon>
        <taxon>Faecalibacterium</taxon>
    </lineage>
</organism>
<feature type="region of interest" description="Disordered" evidence="8">
    <location>
        <begin position="1"/>
        <end position="118"/>
    </location>
</feature>
<comment type="caution">
    <text evidence="11">The sequence shown here is derived from an EMBL/GenBank/DDBJ whole genome shotgun (WGS) entry which is preliminary data.</text>
</comment>
<keyword evidence="12" id="KW-1185">Reference proteome</keyword>
<sequence>MAERPRGKQPIRFDSGRGRDDSVRRAPPPRPPIQYTQSGNMKGYEEEIMPPRPVHTPVDNGIEFPTQPRQTPPAGRRRPTQRKGQPQRNGRPRRPARKNQAARPPQSAARREGTKKRKITRAMLRRRRLYRRLTALLLLVAVVAAGIYLTMTMLFKISAIEVRNAEGEFLQQAGAYSSEEVLQVLGLQLEENIFSFSAEEKEAILEQQLPLLEQIDVIRRYPGTVEVRVTPAVPTYAIQTSAGWLTISANLKVISSGAEQPDLPVLYGGEPASTQPGVQLSYLTPAAEGEAASGSAAASQTEGEQTDTRLEVLQTILGVLSERGLLAGVTRIEFEDPEQIAFLYEDRISVLLGTLNGLDYKMDYTQYLLLNTDGKGCAPTDTGALDCSHLKTDGTLQAIFAQGEPELPSGYVVPEPVPEPEPPVETADPAAQPETTADPAAPETSGAETTPETAQPEAGQTQQTETNQ</sequence>
<dbReference type="EMBL" id="BQKV01000020">
    <property type="protein sequence ID" value="GJN63839.1"/>
    <property type="molecule type" value="Genomic_DNA"/>
</dbReference>
<proteinExistence type="predicted"/>
<keyword evidence="3" id="KW-0132">Cell division</keyword>
<evidence type="ECO:0000256" key="8">
    <source>
        <dbReference type="SAM" id="MobiDB-lite"/>
    </source>
</evidence>
<protein>
    <recommendedName>
        <fullName evidence="10">POTRA domain-containing protein</fullName>
    </recommendedName>
</protein>
<evidence type="ECO:0000256" key="3">
    <source>
        <dbReference type="ARBA" id="ARBA00022618"/>
    </source>
</evidence>
<feature type="transmembrane region" description="Helical" evidence="9">
    <location>
        <begin position="133"/>
        <end position="155"/>
    </location>
</feature>